<evidence type="ECO:0000313" key="10">
    <source>
        <dbReference type="Proteomes" id="UP000622533"/>
    </source>
</evidence>
<name>A0A8J7D4V5_DESMC</name>
<protein>
    <submittedName>
        <fullName evidence="9">FtsX-like permease family protein</fullName>
    </submittedName>
</protein>
<feature type="transmembrane region" description="Helical" evidence="7">
    <location>
        <begin position="358"/>
        <end position="380"/>
    </location>
</feature>
<evidence type="ECO:0000256" key="7">
    <source>
        <dbReference type="SAM" id="Phobius"/>
    </source>
</evidence>
<keyword evidence="10" id="KW-1185">Reference proteome</keyword>
<comment type="subcellular location">
    <subcellularLocation>
        <location evidence="1">Cell membrane</location>
        <topology evidence="1">Multi-pass membrane protein</topology>
    </subcellularLocation>
</comment>
<dbReference type="PIRSF" id="PIRSF031773">
    <property type="entry name" value="DevC"/>
    <property type="match status" value="1"/>
</dbReference>
<dbReference type="Proteomes" id="UP000622533">
    <property type="component" value="Unassembled WGS sequence"/>
</dbReference>
<evidence type="ECO:0000256" key="5">
    <source>
        <dbReference type="ARBA" id="ARBA00022989"/>
    </source>
</evidence>
<dbReference type="Pfam" id="PF02687">
    <property type="entry name" value="FtsX"/>
    <property type="match status" value="1"/>
</dbReference>
<dbReference type="EMBL" id="JADEXS010000697">
    <property type="protein sequence ID" value="MBE9026808.1"/>
    <property type="molecule type" value="Genomic_DNA"/>
</dbReference>
<keyword evidence="2" id="KW-0813">Transport</keyword>
<dbReference type="PANTHER" id="PTHR43738">
    <property type="entry name" value="ABC TRANSPORTER, MEMBRANE PROTEIN"/>
    <property type="match status" value="1"/>
</dbReference>
<feature type="domain" description="ABC3 transporter permease C-terminal" evidence="8">
    <location>
        <begin position="275"/>
        <end position="388"/>
    </location>
</feature>
<feature type="transmembrane region" description="Helical" evidence="7">
    <location>
        <begin position="269"/>
        <end position="292"/>
    </location>
</feature>
<evidence type="ECO:0000256" key="2">
    <source>
        <dbReference type="ARBA" id="ARBA00022448"/>
    </source>
</evidence>
<evidence type="ECO:0000313" key="9">
    <source>
        <dbReference type="EMBL" id="MBE9026808.1"/>
    </source>
</evidence>
<dbReference type="InterPro" id="IPR005891">
    <property type="entry name" value="DevC"/>
</dbReference>
<evidence type="ECO:0000256" key="1">
    <source>
        <dbReference type="ARBA" id="ARBA00004651"/>
    </source>
</evidence>
<keyword evidence="5 7" id="KW-1133">Transmembrane helix</keyword>
<comment type="caution">
    <text evidence="9">The sequence shown here is derived from an EMBL/GenBank/DDBJ whole genome shotgun (WGS) entry which is preliminary data.</text>
</comment>
<evidence type="ECO:0000256" key="6">
    <source>
        <dbReference type="ARBA" id="ARBA00023136"/>
    </source>
</evidence>
<feature type="transmembrane region" description="Helical" evidence="7">
    <location>
        <begin position="325"/>
        <end position="346"/>
    </location>
</feature>
<dbReference type="RefSeq" id="WP_193923417.1">
    <property type="nucleotide sequence ID" value="NZ_JADEXS020000001.1"/>
</dbReference>
<evidence type="ECO:0000256" key="3">
    <source>
        <dbReference type="ARBA" id="ARBA00022475"/>
    </source>
</evidence>
<gene>
    <name evidence="9" type="ORF">IQ276_31645</name>
</gene>
<dbReference type="NCBIfam" id="TIGR01185">
    <property type="entry name" value="devC"/>
    <property type="match status" value="1"/>
</dbReference>
<proteinExistence type="predicted"/>
<evidence type="ECO:0000259" key="8">
    <source>
        <dbReference type="Pfam" id="PF02687"/>
    </source>
</evidence>
<sequence>MVFKIPLAWLQLVRNKVRFLVAVAGISFIVILMFVQLGIQNALYSSATQVHQSLRGDLFIVSSQYKSLTANQSFSRTRLYQALGFGGVESISPIYLGFAKFKNPINGEKYSIYIIGIEPGNVAIKLPEIDENLYKIKIPDAVLYDQNSRPEFGPVVERFLSQNTEQIVEIFPFNSAKGYRVKIVGLFSLGPSFGVDGNLIVSDSTFLRIFLNNRTSEMIDVGAITLAADTEPQQILENLRTNLVNDILIFTKQEFEDFEKKYWATRTPIGFIFNLMIIMGFVIGVVIVYQILYSNISTQMTAYATLKAIGYKHNYLLSVVFQQGFILAILGYIPGFAISLGIYNVTMKATKLPIMMNLTNILIILISTILMCMTSGFLAMNKLRSADPADIF</sequence>
<accession>A0A8J7D4V5</accession>
<keyword evidence="4 7" id="KW-0812">Transmembrane</keyword>
<evidence type="ECO:0000256" key="4">
    <source>
        <dbReference type="ARBA" id="ARBA00022692"/>
    </source>
</evidence>
<dbReference type="GO" id="GO:0005886">
    <property type="term" value="C:plasma membrane"/>
    <property type="evidence" value="ECO:0007669"/>
    <property type="project" value="UniProtKB-SubCell"/>
</dbReference>
<keyword evidence="3" id="KW-1003">Cell membrane</keyword>
<dbReference type="PANTHER" id="PTHR43738:SF1">
    <property type="entry name" value="HEMIN TRANSPORT SYSTEM PERMEASE PROTEIN HRTB-RELATED"/>
    <property type="match status" value="1"/>
</dbReference>
<dbReference type="InterPro" id="IPR003838">
    <property type="entry name" value="ABC3_permease_C"/>
</dbReference>
<feature type="transmembrane region" description="Helical" evidence="7">
    <location>
        <begin position="20"/>
        <end position="39"/>
    </location>
</feature>
<reference evidence="9" key="1">
    <citation type="submission" date="2020-10" db="EMBL/GenBank/DDBJ databases">
        <authorList>
            <person name="Castelo-Branco R."/>
            <person name="Eusebio N."/>
            <person name="Adriana R."/>
            <person name="Vieira A."/>
            <person name="Brugerolle De Fraissinette N."/>
            <person name="Rezende De Castro R."/>
            <person name="Schneider M.P."/>
            <person name="Vasconcelos V."/>
            <person name="Leao P.N."/>
        </authorList>
    </citation>
    <scope>NUCLEOTIDE SEQUENCE</scope>
    <source>
        <strain evidence="9">LEGE 12446</strain>
    </source>
</reference>
<keyword evidence="6 7" id="KW-0472">Membrane</keyword>
<organism evidence="9 10">
    <name type="scientific">Desmonostoc muscorum LEGE 12446</name>
    <dbReference type="NCBI Taxonomy" id="1828758"/>
    <lineage>
        <taxon>Bacteria</taxon>
        <taxon>Bacillati</taxon>
        <taxon>Cyanobacteriota</taxon>
        <taxon>Cyanophyceae</taxon>
        <taxon>Nostocales</taxon>
        <taxon>Nostocaceae</taxon>
        <taxon>Desmonostoc</taxon>
    </lineage>
</organism>
<dbReference type="InterPro" id="IPR051125">
    <property type="entry name" value="ABC-4/HrtB_transporter"/>
</dbReference>
<dbReference type="AlphaFoldDB" id="A0A8J7D4V5"/>